<protein>
    <recommendedName>
        <fullName evidence="4">GAF domain-containing protein</fullName>
    </recommendedName>
</protein>
<organism evidence="2 3">
    <name type="scientific">Silvanigrella aquatica</name>
    <dbReference type="NCBI Taxonomy" id="1915309"/>
    <lineage>
        <taxon>Bacteria</taxon>
        <taxon>Pseudomonadati</taxon>
        <taxon>Bdellovibrionota</taxon>
        <taxon>Oligoflexia</taxon>
        <taxon>Silvanigrellales</taxon>
        <taxon>Silvanigrellaceae</taxon>
        <taxon>Silvanigrella</taxon>
    </lineage>
</organism>
<dbReference type="PANTHER" id="PTHR21021">
    <property type="entry name" value="GAF/PUTATIVE CYTOSKELETAL PROTEIN"/>
    <property type="match status" value="1"/>
</dbReference>
<dbReference type="SUPFAM" id="SSF55781">
    <property type="entry name" value="GAF domain-like"/>
    <property type="match status" value="1"/>
</dbReference>
<evidence type="ECO:0000313" key="2">
    <source>
        <dbReference type="EMBL" id="APJ05104.1"/>
    </source>
</evidence>
<proteinExistence type="inferred from homology"/>
<reference evidence="2 3" key="1">
    <citation type="submission" date="2016-10" db="EMBL/GenBank/DDBJ databases">
        <title>Silvanigrella aquatica sp. nov., isolated from a freshwater lake located in the Black Forest, Germany, description of Silvanigrellaceae fam. nov., Silvanigrellales ord. nov., reclassification of the order Bdellovibrionales in the class Oligoflexia, reclassification of the families Bacteriovoracaceae and Halobacteriovoraceae in the new order Bacteriovoracales ord. nov., and reclassification of the family Pseudobacteriovoracaceae in the order Oligoflexiales.</title>
        <authorList>
            <person name="Hahn M.W."/>
            <person name="Schmidt J."/>
            <person name="Koll U."/>
            <person name="Rohde M."/>
            <person name="Verbag S."/>
            <person name="Pitt A."/>
            <person name="Nakai R."/>
            <person name="Naganuma T."/>
            <person name="Lang E."/>
        </authorList>
    </citation>
    <scope>NUCLEOTIDE SEQUENCE [LARGE SCALE GENOMIC DNA]</scope>
    <source>
        <strain evidence="2 3">MWH-Nonnen-W8red</strain>
    </source>
</reference>
<dbReference type="PANTHER" id="PTHR21021:SF15">
    <property type="entry name" value="FREE METHIONINE-R-SULFOXIDE REDUCTASE"/>
    <property type="match status" value="1"/>
</dbReference>
<dbReference type="Proteomes" id="UP000184731">
    <property type="component" value="Chromosome"/>
</dbReference>
<name>A0A1L4D4H1_9BACT</name>
<dbReference type="GO" id="GO:0005829">
    <property type="term" value="C:cytosol"/>
    <property type="evidence" value="ECO:0007669"/>
    <property type="project" value="TreeGrafter"/>
</dbReference>
<dbReference type="Gene3D" id="3.30.450.40">
    <property type="match status" value="1"/>
</dbReference>
<dbReference type="InterPro" id="IPR051330">
    <property type="entry name" value="Phosphatase_reg/MetRdx"/>
</dbReference>
<evidence type="ECO:0008006" key="4">
    <source>
        <dbReference type="Google" id="ProtNLM"/>
    </source>
</evidence>
<dbReference type="KEGG" id="saqi:AXG55_06055"/>
<dbReference type="AlphaFoldDB" id="A0A1L4D4H1"/>
<dbReference type="STRING" id="1915309.AXG55_06055"/>
<dbReference type="GO" id="GO:0033745">
    <property type="term" value="F:L-methionine-(R)-S-oxide reductase activity"/>
    <property type="evidence" value="ECO:0007669"/>
    <property type="project" value="TreeGrafter"/>
</dbReference>
<dbReference type="EMBL" id="CP017834">
    <property type="protein sequence ID" value="APJ05104.1"/>
    <property type="molecule type" value="Genomic_DNA"/>
</dbReference>
<keyword evidence="3" id="KW-1185">Reference proteome</keyword>
<evidence type="ECO:0000313" key="3">
    <source>
        <dbReference type="Proteomes" id="UP000184731"/>
    </source>
</evidence>
<dbReference type="FunFam" id="3.30.450.40:FF:000008">
    <property type="entry name" value="GAF domain-containing proteins"/>
    <property type="match status" value="1"/>
</dbReference>
<gene>
    <name evidence="2" type="ORF">AXG55_06055</name>
</gene>
<accession>A0A1L4D4H1</accession>
<dbReference type="InterPro" id="IPR029016">
    <property type="entry name" value="GAF-like_dom_sf"/>
</dbReference>
<evidence type="ECO:0000256" key="1">
    <source>
        <dbReference type="ARBA" id="ARBA00038454"/>
    </source>
</evidence>
<comment type="similarity">
    <text evidence="1">Belongs to the free Met sulfoxide reductase family.</text>
</comment>
<sequence>MIDSYLSSETDWLAQICNVTALLYESLREINWLGFYLLKEKELILGPFQGKMACTRIALDKGVCGAAATQLKTLRVDNVHKFEGHIACDSATFSELVIPLFYPNRKPAIETLIGVLDIDSPVFARFSETDQKGLEKIAELISSKISFPNAPKLFE</sequence>
<dbReference type="OrthoDB" id="5293299at2"/>